<evidence type="ECO:0000313" key="2">
    <source>
        <dbReference type="EMBL" id="JAP59469.1"/>
    </source>
</evidence>
<feature type="transmembrane region" description="Helical" evidence="1">
    <location>
        <begin position="60"/>
        <end position="79"/>
    </location>
</feature>
<protein>
    <submittedName>
        <fullName evidence="2">Uncharacterized protein</fullName>
    </submittedName>
</protein>
<keyword evidence="1" id="KW-0812">Transmembrane</keyword>
<gene>
    <name evidence="2" type="ORF">TR119871</name>
</gene>
<name>A0A0V0J2D0_SCHSO</name>
<evidence type="ECO:0000256" key="1">
    <source>
        <dbReference type="SAM" id="Phobius"/>
    </source>
</evidence>
<proteinExistence type="predicted"/>
<keyword evidence="1" id="KW-1133">Transmembrane helix</keyword>
<dbReference type="EMBL" id="GEEE01003756">
    <property type="protein sequence ID" value="JAP59469.1"/>
    <property type="molecule type" value="Transcribed_RNA"/>
</dbReference>
<reference evidence="2" key="1">
    <citation type="submission" date="2016-01" db="EMBL/GenBank/DDBJ databases">
        <title>Reference transcriptome for the parasite Schistocephalus solidus: insights into the molecular evolution of parasitism.</title>
        <authorList>
            <person name="Hebert F.O."/>
            <person name="Grambauer S."/>
            <person name="Barber I."/>
            <person name="Landry C.R."/>
            <person name="Aubin-Horth N."/>
        </authorList>
    </citation>
    <scope>NUCLEOTIDE SEQUENCE</scope>
</reference>
<keyword evidence="1" id="KW-0472">Membrane</keyword>
<dbReference type="AlphaFoldDB" id="A0A0V0J2D0"/>
<sequence length="143" mass="17041">MRRMSRQFLFTTDNLLISMPDRLLTVINVNGQFTKDYSCTFITILYCFPVIMHCRSLCTLIFKLILVIRNIAIFLTSGFKNKVIIFMLCNIKLQNNECPFFTSGNFLNALKLWQTQHGLIWRKWPFLAGYVTYYIYIYIKHDR</sequence>
<accession>A0A0V0J2D0</accession>
<organism evidence="2">
    <name type="scientific">Schistocephalus solidus</name>
    <name type="common">Tapeworm</name>
    <dbReference type="NCBI Taxonomy" id="70667"/>
    <lineage>
        <taxon>Eukaryota</taxon>
        <taxon>Metazoa</taxon>
        <taxon>Spiralia</taxon>
        <taxon>Lophotrochozoa</taxon>
        <taxon>Platyhelminthes</taxon>
        <taxon>Cestoda</taxon>
        <taxon>Eucestoda</taxon>
        <taxon>Diphyllobothriidea</taxon>
        <taxon>Diphyllobothriidae</taxon>
        <taxon>Schistocephalus</taxon>
    </lineage>
</organism>
<feature type="transmembrane region" description="Helical" evidence="1">
    <location>
        <begin position="120"/>
        <end position="139"/>
    </location>
</feature>